<organism evidence="2 3">
    <name type="scientific">Anoxybacter fermentans</name>
    <dbReference type="NCBI Taxonomy" id="1323375"/>
    <lineage>
        <taxon>Bacteria</taxon>
        <taxon>Bacillati</taxon>
        <taxon>Bacillota</taxon>
        <taxon>Clostridia</taxon>
        <taxon>Halanaerobiales</taxon>
        <taxon>Anoxybacter</taxon>
    </lineage>
</organism>
<evidence type="ECO:0000313" key="2">
    <source>
        <dbReference type="EMBL" id="AZR74137.1"/>
    </source>
</evidence>
<name>A0A3Q9HRI9_9FIRM</name>
<dbReference type="OrthoDB" id="2111883at2"/>
<accession>A0A3Q9HRI9</accession>
<proteinExistence type="predicted"/>
<keyword evidence="3" id="KW-1185">Reference proteome</keyword>
<evidence type="ECO:0000313" key="3">
    <source>
        <dbReference type="Proteomes" id="UP000267250"/>
    </source>
</evidence>
<sequence length="127" mass="15140">MKYKRYPLYLIYNNPFNQKFNGGWYNYKRVYYLNLGPVILSEEKNLVKDIYQFIYGFDDEGNPIRVKGQDNVIDVVPIDEDYTPLWKVVYVIVPKNFIPQSIRSVKQIMESDYKIKKTDIIINCPVL</sequence>
<dbReference type="Pfam" id="PF24298">
    <property type="entry name" value="DUF7482"/>
    <property type="match status" value="1"/>
</dbReference>
<dbReference type="EMBL" id="CP016379">
    <property type="protein sequence ID" value="AZR74137.1"/>
    <property type="molecule type" value="Genomic_DNA"/>
</dbReference>
<dbReference type="Proteomes" id="UP000267250">
    <property type="component" value="Chromosome"/>
</dbReference>
<dbReference type="InterPro" id="IPR055905">
    <property type="entry name" value="DUF7482"/>
</dbReference>
<dbReference type="RefSeq" id="WP_127017488.1">
    <property type="nucleotide sequence ID" value="NZ_CP016379.1"/>
</dbReference>
<dbReference type="AlphaFoldDB" id="A0A3Q9HRI9"/>
<protein>
    <recommendedName>
        <fullName evidence="1">DUF7482 domain-containing protein</fullName>
    </recommendedName>
</protein>
<reference evidence="2 3" key="1">
    <citation type="submission" date="2016-07" db="EMBL/GenBank/DDBJ databases">
        <title>Genome and transcriptome analysis of iron-reducing fermentative bacteria Anoxybacter fermentans.</title>
        <authorList>
            <person name="Zeng X."/>
            <person name="Shao Z."/>
        </authorList>
    </citation>
    <scope>NUCLEOTIDE SEQUENCE [LARGE SCALE GENOMIC DNA]</scope>
    <source>
        <strain evidence="2 3">DY22613</strain>
    </source>
</reference>
<gene>
    <name evidence="2" type="ORF">BBF96_12450</name>
</gene>
<evidence type="ECO:0000259" key="1">
    <source>
        <dbReference type="Pfam" id="PF24298"/>
    </source>
</evidence>
<feature type="domain" description="DUF7482" evidence="1">
    <location>
        <begin position="49"/>
        <end position="126"/>
    </location>
</feature>
<dbReference type="KEGG" id="aft:BBF96_12450"/>